<feature type="domain" description="Major facilitator superfamily (MFS) profile" evidence="8">
    <location>
        <begin position="1"/>
        <end position="365"/>
    </location>
</feature>
<reference evidence="9 10" key="1">
    <citation type="submission" date="2018-01" db="EMBL/GenBank/DDBJ databases">
        <title>Metagenomic assembled genomes from two thermal pools in the Uzon Caldera, Kamchatka, Russia.</title>
        <authorList>
            <person name="Wilkins L."/>
            <person name="Ettinger C."/>
        </authorList>
    </citation>
    <scope>NUCLEOTIDE SEQUENCE [LARGE SCALE GENOMIC DNA]</scope>
    <source>
        <strain evidence="9">ZAV-02</strain>
    </source>
</reference>
<name>A0A2J6WW87_9CHLR</name>
<dbReference type="SUPFAM" id="SSF103473">
    <property type="entry name" value="MFS general substrate transporter"/>
    <property type="match status" value="1"/>
</dbReference>
<evidence type="ECO:0000313" key="10">
    <source>
        <dbReference type="Proteomes" id="UP000243376"/>
    </source>
</evidence>
<dbReference type="Proteomes" id="UP000243376">
    <property type="component" value="Unassembled WGS sequence"/>
</dbReference>
<feature type="transmembrane region" description="Helical" evidence="7">
    <location>
        <begin position="185"/>
        <end position="212"/>
    </location>
</feature>
<keyword evidence="3" id="KW-0813">Transport</keyword>
<feature type="transmembrane region" description="Helical" evidence="7">
    <location>
        <begin position="309"/>
        <end position="333"/>
    </location>
</feature>
<evidence type="ECO:0000256" key="4">
    <source>
        <dbReference type="ARBA" id="ARBA00022692"/>
    </source>
</evidence>
<evidence type="ECO:0000256" key="6">
    <source>
        <dbReference type="ARBA" id="ARBA00023136"/>
    </source>
</evidence>
<dbReference type="PROSITE" id="PS50850">
    <property type="entry name" value="MFS"/>
    <property type="match status" value="1"/>
</dbReference>
<dbReference type="Gene3D" id="1.20.1250.20">
    <property type="entry name" value="MFS general substrate transporter like domains"/>
    <property type="match status" value="2"/>
</dbReference>
<dbReference type="InterPro" id="IPR020846">
    <property type="entry name" value="MFS_dom"/>
</dbReference>
<feature type="transmembrane region" description="Helical" evidence="7">
    <location>
        <begin position="253"/>
        <end position="271"/>
    </location>
</feature>
<evidence type="ECO:0000256" key="1">
    <source>
        <dbReference type="ARBA" id="ARBA00004651"/>
    </source>
</evidence>
<dbReference type="GO" id="GO:0022857">
    <property type="term" value="F:transmembrane transporter activity"/>
    <property type="evidence" value="ECO:0007669"/>
    <property type="project" value="InterPro"/>
</dbReference>
<sequence length="375" mass="37636">MLYFGVGWILSAIGPSLPGLAVQVNRDVTELGAVFTAFSLGAVLASVGVGVAIGRWGMRTVIAGGAALMGGGILWAGFSPTLLGLLAGTLIGGFGYGGMLAGGNLLIARLYQGAAGALNALNLFFSVGSIGGPLLVATMIGLFGQPQAAIWLAAIVMLVLVVPALRLGEPTQASTAQMSGAPRWLAAVMFGLIMFTYIGTEIGIGGWIALILERGAGLAAPQAALGTSLFWGMLTGGRLAATFWGDRLGPLKLLLLCLVGLGLGGALLVIGTTQSGLALTAVALMGLACGPIFPTTMLMITHAAGRSGVALSVALTIGTGGGLFLPALFGLFIGWFGPAMGSLLVVADASLMVVMLAVAYRGMTRSAQLAGMSAQ</sequence>
<feature type="transmembrane region" description="Helical" evidence="7">
    <location>
        <begin position="277"/>
        <end position="297"/>
    </location>
</feature>
<dbReference type="AlphaFoldDB" id="A0A2J6WW87"/>
<evidence type="ECO:0000256" key="2">
    <source>
        <dbReference type="ARBA" id="ARBA00008335"/>
    </source>
</evidence>
<evidence type="ECO:0000313" key="9">
    <source>
        <dbReference type="EMBL" id="PMP75285.1"/>
    </source>
</evidence>
<feature type="transmembrane region" description="Helical" evidence="7">
    <location>
        <begin position="60"/>
        <end position="78"/>
    </location>
</feature>
<dbReference type="InterPro" id="IPR011701">
    <property type="entry name" value="MFS"/>
</dbReference>
<comment type="similarity">
    <text evidence="2">Belongs to the major facilitator superfamily.</text>
</comment>
<comment type="subcellular location">
    <subcellularLocation>
        <location evidence="1">Cell membrane</location>
        <topology evidence="1">Multi-pass membrane protein</topology>
    </subcellularLocation>
</comment>
<dbReference type="EMBL" id="PNIQ01000949">
    <property type="protein sequence ID" value="PMP75285.1"/>
    <property type="molecule type" value="Genomic_DNA"/>
</dbReference>
<accession>A0A2J6WW87</accession>
<proteinExistence type="inferred from homology"/>
<dbReference type="InterPro" id="IPR051788">
    <property type="entry name" value="MFS_Transporter"/>
</dbReference>
<feature type="transmembrane region" description="Helical" evidence="7">
    <location>
        <begin position="120"/>
        <end position="142"/>
    </location>
</feature>
<dbReference type="PANTHER" id="PTHR23514:SF3">
    <property type="entry name" value="BYPASS OF STOP CODON PROTEIN 6"/>
    <property type="match status" value="1"/>
</dbReference>
<evidence type="ECO:0000256" key="5">
    <source>
        <dbReference type="ARBA" id="ARBA00022989"/>
    </source>
</evidence>
<dbReference type="Pfam" id="PF07690">
    <property type="entry name" value="MFS_1"/>
    <property type="match status" value="1"/>
</dbReference>
<keyword evidence="6 7" id="KW-0472">Membrane</keyword>
<feature type="transmembrane region" description="Helical" evidence="7">
    <location>
        <begin position="31"/>
        <end position="53"/>
    </location>
</feature>
<feature type="transmembrane region" description="Helical" evidence="7">
    <location>
        <begin position="148"/>
        <end position="165"/>
    </location>
</feature>
<dbReference type="InterPro" id="IPR036259">
    <property type="entry name" value="MFS_trans_sf"/>
</dbReference>
<gene>
    <name evidence="9" type="ORF">C0184_14130</name>
</gene>
<evidence type="ECO:0000259" key="8">
    <source>
        <dbReference type="PROSITE" id="PS50850"/>
    </source>
</evidence>
<feature type="transmembrane region" description="Helical" evidence="7">
    <location>
        <begin position="84"/>
        <end position="108"/>
    </location>
</feature>
<feature type="transmembrane region" description="Helical" evidence="7">
    <location>
        <begin position="339"/>
        <end position="360"/>
    </location>
</feature>
<dbReference type="GO" id="GO:0005886">
    <property type="term" value="C:plasma membrane"/>
    <property type="evidence" value="ECO:0007669"/>
    <property type="project" value="UniProtKB-SubCell"/>
</dbReference>
<keyword evidence="5 7" id="KW-1133">Transmembrane helix</keyword>
<evidence type="ECO:0000256" key="3">
    <source>
        <dbReference type="ARBA" id="ARBA00022448"/>
    </source>
</evidence>
<comment type="caution">
    <text evidence="9">The sequence shown here is derived from an EMBL/GenBank/DDBJ whole genome shotgun (WGS) entry which is preliminary data.</text>
</comment>
<keyword evidence="4 7" id="KW-0812">Transmembrane</keyword>
<dbReference type="PANTHER" id="PTHR23514">
    <property type="entry name" value="BYPASS OF STOP CODON PROTEIN 6"/>
    <property type="match status" value="1"/>
</dbReference>
<protein>
    <submittedName>
        <fullName evidence="9">MFS transporter</fullName>
    </submittedName>
</protein>
<feature type="transmembrane region" description="Helical" evidence="7">
    <location>
        <begin position="218"/>
        <end position="241"/>
    </location>
</feature>
<evidence type="ECO:0000256" key="7">
    <source>
        <dbReference type="SAM" id="Phobius"/>
    </source>
</evidence>
<organism evidence="9 10">
    <name type="scientific">Chloroflexus aggregans</name>
    <dbReference type="NCBI Taxonomy" id="152260"/>
    <lineage>
        <taxon>Bacteria</taxon>
        <taxon>Bacillati</taxon>
        <taxon>Chloroflexota</taxon>
        <taxon>Chloroflexia</taxon>
        <taxon>Chloroflexales</taxon>
        <taxon>Chloroflexineae</taxon>
        <taxon>Chloroflexaceae</taxon>
        <taxon>Chloroflexus</taxon>
    </lineage>
</organism>